<reference evidence="2 3" key="1">
    <citation type="submission" date="2017-03" db="EMBL/GenBank/DDBJ databases">
        <title>Whole genome sequences of fourteen strains of Bradyrhizobium canariense and one strain of Bradyrhizobium japonicum isolated from Lupinus (Papilionoideae: Genisteae) species in Algeria.</title>
        <authorList>
            <person name="Crovadore J."/>
            <person name="Chekireb D."/>
            <person name="Brachmann A."/>
            <person name="Chablais R."/>
            <person name="Cochard B."/>
            <person name="Lefort F."/>
        </authorList>
    </citation>
    <scope>NUCLEOTIDE SEQUENCE [LARGE SCALE GENOMIC DNA]</scope>
    <source>
        <strain evidence="2 3">UBMA197</strain>
    </source>
</reference>
<organism evidence="2 3">
    <name type="scientific">Bradyrhizobium japonicum</name>
    <dbReference type="NCBI Taxonomy" id="375"/>
    <lineage>
        <taxon>Bacteria</taxon>
        <taxon>Pseudomonadati</taxon>
        <taxon>Pseudomonadota</taxon>
        <taxon>Alphaproteobacteria</taxon>
        <taxon>Hyphomicrobiales</taxon>
        <taxon>Nitrobacteraceae</taxon>
        <taxon>Bradyrhizobium</taxon>
    </lineage>
</organism>
<feature type="region of interest" description="Disordered" evidence="1">
    <location>
        <begin position="49"/>
        <end position="68"/>
    </location>
</feature>
<evidence type="ECO:0000256" key="1">
    <source>
        <dbReference type="SAM" id="MobiDB-lite"/>
    </source>
</evidence>
<comment type="caution">
    <text evidence="2">The sequence shown here is derived from an EMBL/GenBank/DDBJ whole genome shotgun (WGS) entry which is preliminary data.</text>
</comment>
<evidence type="ECO:0000313" key="2">
    <source>
        <dbReference type="EMBL" id="OSJ33429.1"/>
    </source>
</evidence>
<protein>
    <submittedName>
        <fullName evidence="2">Uncharacterized protein</fullName>
    </submittedName>
</protein>
<proteinExistence type="predicted"/>
<feature type="region of interest" description="Disordered" evidence="1">
    <location>
        <begin position="94"/>
        <end position="114"/>
    </location>
</feature>
<evidence type="ECO:0000313" key="3">
    <source>
        <dbReference type="Proteomes" id="UP000193335"/>
    </source>
</evidence>
<feature type="compositionally biased region" description="Basic residues" evidence="1">
    <location>
        <begin position="214"/>
        <end position="227"/>
    </location>
</feature>
<feature type="region of interest" description="Disordered" evidence="1">
    <location>
        <begin position="192"/>
        <end position="238"/>
    </location>
</feature>
<sequence>MTIRPDPDAVAAMQYLMWALEFIEKTADRDAAHHVRLALEALRKRLPRSTDTGEYARPSRCAGSRPSSLLDRPQPVGFVLVGIVNCRWRDQLRPSPSGRGQCRHPQSSEPDGTEGRAVDFLAAAEARLAVQACRAAARLPGTPRKNAGAALRLAAPSLASSPRSDQCAASRVNLQSEIQHTKPEKRKLQIYRSGAVARSRHLPLAPEGPEKPMGKKKGRLRCHKRPKSREETPQGGQR</sequence>
<dbReference type="EMBL" id="NAFL01000241">
    <property type="protein sequence ID" value="OSJ33429.1"/>
    <property type="molecule type" value="Genomic_DNA"/>
</dbReference>
<name>A0A1Y2JQ63_BRAJP</name>
<gene>
    <name evidence="2" type="ORF">BSZ19_15365</name>
</gene>
<dbReference type="AlphaFoldDB" id="A0A1Y2JQ63"/>
<dbReference type="Proteomes" id="UP000193335">
    <property type="component" value="Unassembled WGS sequence"/>
</dbReference>
<accession>A0A1Y2JQ63</accession>